<reference evidence="7 8" key="1">
    <citation type="journal article" date="2016" name="Nat. Commun.">
        <title>Thousands of microbial genomes shed light on interconnected biogeochemical processes in an aquifer system.</title>
        <authorList>
            <person name="Anantharaman K."/>
            <person name="Brown C.T."/>
            <person name="Hug L.A."/>
            <person name="Sharon I."/>
            <person name="Castelle C.J."/>
            <person name="Probst A.J."/>
            <person name="Thomas B.C."/>
            <person name="Singh A."/>
            <person name="Wilkins M.J."/>
            <person name="Karaoz U."/>
            <person name="Brodie E.L."/>
            <person name="Williams K.H."/>
            <person name="Hubbard S.S."/>
            <person name="Banfield J.F."/>
        </authorList>
    </citation>
    <scope>NUCLEOTIDE SEQUENCE [LARGE SCALE GENOMIC DNA]</scope>
</reference>
<dbReference type="InterPro" id="IPR011990">
    <property type="entry name" value="TPR-like_helical_dom_sf"/>
</dbReference>
<keyword evidence="2 3" id="KW-0802">TPR repeat</keyword>
<evidence type="ECO:0000256" key="4">
    <source>
        <dbReference type="SAM" id="Coils"/>
    </source>
</evidence>
<feature type="domain" description="Cytochrome c-type biogenesis protein H TPR" evidence="6">
    <location>
        <begin position="156"/>
        <end position="274"/>
    </location>
</feature>
<dbReference type="STRING" id="1817768.A3A87_04995"/>
<organism evidence="7 8">
    <name type="scientific">Candidatus Muproteobacteria bacterium RIFCSPLOWO2_01_FULL_60_18</name>
    <dbReference type="NCBI Taxonomy" id="1817768"/>
    <lineage>
        <taxon>Bacteria</taxon>
        <taxon>Pseudomonadati</taxon>
        <taxon>Pseudomonadota</taxon>
        <taxon>Candidatus Muproteobacteria</taxon>
    </lineage>
</organism>
<dbReference type="Gene3D" id="1.25.40.10">
    <property type="entry name" value="Tetratricopeptide repeat domain"/>
    <property type="match status" value="1"/>
</dbReference>
<gene>
    <name evidence="7" type="ORF">A3A87_04995</name>
</gene>
<dbReference type="InterPro" id="IPR019734">
    <property type="entry name" value="TPR_rpt"/>
</dbReference>
<dbReference type="Proteomes" id="UP000179037">
    <property type="component" value="Unassembled WGS sequence"/>
</dbReference>
<name>A0A1F6TZQ6_9PROT</name>
<evidence type="ECO:0000313" key="7">
    <source>
        <dbReference type="EMBL" id="OGI50608.1"/>
    </source>
</evidence>
<evidence type="ECO:0000259" key="6">
    <source>
        <dbReference type="Pfam" id="PF23914"/>
    </source>
</evidence>
<keyword evidence="5" id="KW-0472">Membrane</keyword>
<dbReference type="InterPro" id="IPR056413">
    <property type="entry name" value="TPR_CcmH_CycH"/>
</dbReference>
<evidence type="ECO:0000256" key="2">
    <source>
        <dbReference type="ARBA" id="ARBA00022803"/>
    </source>
</evidence>
<keyword evidence="4" id="KW-0175">Coiled coil</keyword>
<dbReference type="AlphaFoldDB" id="A0A1F6TZQ6"/>
<dbReference type="InterPro" id="IPR051263">
    <property type="entry name" value="C-type_cytochrome_biogenesis"/>
</dbReference>
<comment type="caution">
    <text evidence="7">The sequence shown here is derived from an EMBL/GenBank/DDBJ whole genome shotgun (WGS) entry which is preliminary data.</text>
</comment>
<feature type="repeat" description="TPR" evidence="3">
    <location>
        <begin position="238"/>
        <end position="271"/>
    </location>
</feature>
<dbReference type="GO" id="GO:0005886">
    <property type="term" value="C:plasma membrane"/>
    <property type="evidence" value="ECO:0007669"/>
    <property type="project" value="TreeGrafter"/>
</dbReference>
<keyword evidence="1" id="KW-0677">Repeat</keyword>
<keyword evidence="5" id="KW-0812">Transmembrane</keyword>
<sequence length="292" mass="32768">MIWLAIIALLIAAVTVWYMARPLAHAGLADDRERRHQLELLRGRLLTQLNELDLEEADKNIDTSVLTDERSRLEAELARVLRELKALTGKREKKKEKRESRRGWVVALVILGITLPLSAAGLYVLHQRSTLAYLSNPQAPADSSVPPMVMEMVARLEKRLAEQPDDAAGWHRLGRAYAVLGRGEAASAAYARAYQLTPDDPQVVAEYAAFLYEGDPQNTGGQVFGLFSHLLKLDPENRDALWFLGFAAYQKGDHKQALGYWDRLLKALPTDSPEAEHLRAITAQTRQNLTRK</sequence>
<feature type="transmembrane region" description="Helical" evidence="5">
    <location>
        <begin position="104"/>
        <end position="125"/>
    </location>
</feature>
<evidence type="ECO:0000313" key="8">
    <source>
        <dbReference type="Proteomes" id="UP000179037"/>
    </source>
</evidence>
<feature type="repeat" description="TPR" evidence="3">
    <location>
        <begin position="167"/>
        <end position="200"/>
    </location>
</feature>
<feature type="coiled-coil region" evidence="4">
    <location>
        <begin position="63"/>
        <end position="97"/>
    </location>
</feature>
<dbReference type="SMART" id="SM00028">
    <property type="entry name" value="TPR"/>
    <property type="match status" value="2"/>
</dbReference>
<dbReference type="PROSITE" id="PS50005">
    <property type="entry name" value="TPR"/>
    <property type="match status" value="2"/>
</dbReference>
<evidence type="ECO:0000256" key="5">
    <source>
        <dbReference type="SAM" id="Phobius"/>
    </source>
</evidence>
<accession>A0A1F6TZQ6</accession>
<keyword evidence="5" id="KW-1133">Transmembrane helix</keyword>
<proteinExistence type="predicted"/>
<dbReference type="PANTHER" id="PTHR47870:SF4">
    <property type="entry name" value="CYTOCHROME C-TYPE BIOGENESIS PROTEIN CYCH"/>
    <property type="match status" value="1"/>
</dbReference>
<protein>
    <recommendedName>
        <fullName evidence="6">Cytochrome c-type biogenesis protein H TPR domain-containing protein</fullName>
    </recommendedName>
</protein>
<dbReference type="SUPFAM" id="SSF48452">
    <property type="entry name" value="TPR-like"/>
    <property type="match status" value="1"/>
</dbReference>
<evidence type="ECO:0000256" key="3">
    <source>
        <dbReference type="PROSITE-ProRule" id="PRU00339"/>
    </source>
</evidence>
<dbReference type="PANTHER" id="PTHR47870">
    <property type="entry name" value="CYTOCHROME C-TYPE BIOGENESIS PROTEIN CCMH"/>
    <property type="match status" value="1"/>
</dbReference>
<dbReference type="EMBL" id="MFTC01000065">
    <property type="protein sequence ID" value="OGI50608.1"/>
    <property type="molecule type" value="Genomic_DNA"/>
</dbReference>
<dbReference type="Pfam" id="PF23914">
    <property type="entry name" value="TPR_CcmH_CycH"/>
    <property type="match status" value="1"/>
</dbReference>
<evidence type="ECO:0000256" key="1">
    <source>
        <dbReference type="ARBA" id="ARBA00022737"/>
    </source>
</evidence>